<name>A0A1Q5SYW7_9EURO</name>
<sequence>MCEHLQNEKFKDTSMGHLTTIALALRWEILIPCDKLEVAGQGTRDVVCGDVPYRVATLQRLLLNSDSTKGFAPWSIEVCLSNCESKVSIVGCLQSLVASILYSPAT</sequence>
<evidence type="ECO:0000313" key="2">
    <source>
        <dbReference type="Proteomes" id="UP000186955"/>
    </source>
</evidence>
<proteinExistence type="predicted"/>
<gene>
    <name evidence="1" type="ORF">PENSUB_12270</name>
</gene>
<accession>A0A1Q5SYW7</accession>
<protein>
    <submittedName>
        <fullName evidence="1">Uncharacterized protein</fullName>
    </submittedName>
</protein>
<evidence type="ECO:0000313" key="1">
    <source>
        <dbReference type="EMBL" id="OKO93207.1"/>
    </source>
</evidence>
<dbReference type="Proteomes" id="UP000186955">
    <property type="component" value="Unassembled WGS sequence"/>
</dbReference>
<keyword evidence="2" id="KW-1185">Reference proteome</keyword>
<reference evidence="1 2" key="1">
    <citation type="submission" date="2016-10" db="EMBL/GenBank/DDBJ databases">
        <title>Genome sequence of the ascomycete fungus Penicillium subrubescens.</title>
        <authorList>
            <person name="De Vries R.P."/>
            <person name="Peng M."/>
            <person name="Dilokpimol A."/>
            <person name="Hilden K."/>
            <person name="Makela M.R."/>
            <person name="Grigoriev I."/>
            <person name="Riley R."/>
            <person name="Granchi Z."/>
        </authorList>
    </citation>
    <scope>NUCLEOTIDE SEQUENCE [LARGE SCALE GENOMIC DNA]</scope>
    <source>
        <strain evidence="1 2">CBS 132785</strain>
    </source>
</reference>
<organism evidence="1 2">
    <name type="scientific">Penicillium subrubescens</name>
    <dbReference type="NCBI Taxonomy" id="1316194"/>
    <lineage>
        <taxon>Eukaryota</taxon>
        <taxon>Fungi</taxon>
        <taxon>Dikarya</taxon>
        <taxon>Ascomycota</taxon>
        <taxon>Pezizomycotina</taxon>
        <taxon>Eurotiomycetes</taxon>
        <taxon>Eurotiomycetidae</taxon>
        <taxon>Eurotiales</taxon>
        <taxon>Aspergillaceae</taxon>
        <taxon>Penicillium</taxon>
    </lineage>
</organism>
<dbReference type="EMBL" id="MNBE01000725">
    <property type="protein sequence ID" value="OKO93207.1"/>
    <property type="molecule type" value="Genomic_DNA"/>
</dbReference>
<dbReference type="AlphaFoldDB" id="A0A1Q5SYW7"/>
<comment type="caution">
    <text evidence="1">The sequence shown here is derived from an EMBL/GenBank/DDBJ whole genome shotgun (WGS) entry which is preliminary data.</text>
</comment>